<dbReference type="EMBL" id="VDMD01000002">
    <property type="protein sequence ID" value="TRM68583.1"/>
    <property type="molecule type" value="Genomic_DNA"/>
</dbReference>
<evidence type="ECO:0000256" key="1">
    <source>
        <dbReference type="SAM" id="MobiDB-lite"/>
    </source>
</evidence>
<dbReference type="Proteomes" id="UP000320762">
    <property type="component" value="Unassembled WGS sequence"/>
</dbReference>
<organism evidence="2 3">
    <name type="scientific">Schizophyllum amplum</name>
    <dbReference type="NCBI Taxonomy" id="97359"/>
    <lineage>
        <taxon>Eukaryota</taxon>
        <taxon>Fungi</taxon>
        <taxon>Dikarya</taxon>
        <taxon>Basidiomycota</taxon>
        <taxon>Agaricomycotina</taxon>
        <taxon>Agaricomycetes</taxon>
        <taxon>Agaricomycetidae</taxon>
        <taxon>Agaricales</taxon>
        <taxon>Schizophyllaceae</taxon>
        <taxon>Schizophyllum</taxon>
    </lineage>
</organism>
<dbReference type="OrthoDB" id="3262664at2759"/>
<dbReference type="STRING" id="97359.A0A550CUX0"/>
<dbReference type="AlphaFoldDB" id="A0A550CUX0"/>
<feature type="region of interest" description="Disordered" evidence="1">
    <location>
        <begin position="57"/>
        <end position="96"/>
    </location>
</feature>
<evidence type="ECO:0000313" key="3">
    <source>
        <dbReference type="Proteomes" id="UP000320762"/>
    </source>
</evidence>
<keyword evidence="3" id="KW-1185">Reference proteome</keyword>
<name>A0A550CUX0_9AGAR</name>
<protein>
    <submittedName>
        <fullName evidence="2">Uncharacterized protein</fullName>
    </submittedName>
</protein>
<accession>A0A550CUX0</accession>
<feature type="compositionally biased region" description="Polar residues" evidence="1">
    <location>
        <begin position="57"/>
        <end position="67"/>
    </location>
</feature>
<proteinExistence type="predicted"/>
<gene>
    <name evidence="2" type="ORF">BD626DRAFT_565407</name>
</gene>
<comment type="caution">
    <text evidence="2">The sequence shown here is derived from an EMBL/GenBank/DDBJ whole genome shotgun (WGS) entry which is preliminary data.</text>
</comment>
<reference evidence="2 3" key="1">
    <citation type="journal article" date="2019" name="New Phytol.">
        <title>Comparative genomics reveals unique wood-decay strategies and fruiting body development in the Schizophyllaceae.</title>
        <authorList>
            <person name="Almasi E."/>
            <person name="Sahu N."/>
            <person name="Krizsan K."/>
            <person name="Balint B."/>
            <person name="Kovacs G.M."/>
            <person name="Kiss B."/>
            <person name="Cseklye J."/>
            <person name="Drula E."/>
            <person name="Henrissat B."/>
            <person name="Nagy I."/>
            <person name="Chovatia M."/>
            <person name="Adam C."/>
            <person name="LaButti K."/>
            <person name="Lipzen A."/>
            <person name="Riley R."/>
            <person name="Grigoriev I.V."/>
            <person name="Nagy L.G."/>
        </authorList>
    </citation>
    <scope>NUCLEOTIDE SEQUENCE [LARGE SCALE GENOMIC DNA]</scope>
    <source>
        <strain evidence="2 3">NL-1724</strain>
    </source>
</reference>
<sequence length="216" mass="23457">MSMSVDDLVSSFASSHIGQEAIDLAALQAQLAQVLFGQPNVEAAPVPAQYTQRCNTPIQRTPSSSFSFGHMQDSPRYMAESPRTPSSGPGSWRSVDSYAAEDDDMMDEEERMVEELLLPSRQTRSPPQSPVPSKPFSSFSYPAPTSPLYSEPSAFATTDPFFLAQAQAQTSPMPSTFFAQSGHPSQQSPFLMQQNAAYHGVHEGHPFTAAQTMVSS</sequence>
<evidence type="ECO:0000313" key="2">
    <source>
        <dbReference type="EMBL" id="TRM68583.1"/>
    </source>
</evidence>
<feature type="region of interest" description="Disordered" evidence="1">
    <location>
        <begin position="118"/>
        <end position="138"/>
    </location>
</feature>